<keyword evidence="7" id="KW-1185">Reference proteome</keyword>
<evidence type="ECO:0000256" key="1">
    <source>
        <dbReference type="ARBA" id="ARBA00012856"/>
    </source>
</evidence>
<dbReference type="SUPFAM" id="SSF53597">
    <property type="entry name" value="Dihydrofolate reductase-like"/>
    <property type="match status" value="1"/>
</dbReference>
<evidence type="ECO:0000259" key="5">
    <source>
        <dbReference type="PROSITE" id="PS51330"/>
    </source>
</evidence>
<dbReference type="KEGG" id="vg:22277481"/>
<accession>A0A088FRA2</accession>
<dbReference type="GeneID" id="22277481"/>
<organism evidence="6 7">
    <name type="scientific">Shigella phage Shf125875</name>
    <dbReference type="NCBI Taxonomy" id="1541825"/>
    <lineage>
        <taxon>Viruses</taxon>
        <taxon>Duplodnaviria</taxon>
        <taxon>Heunggongvirae</taxon>
        <taxon>Uroviricota</taxon>
        <taxon>Caudoviricetes</taxon>
        <taxon>Pantevenvirales</taxon>
        <taxon>Straboviridae</taxon>
        <taxon>Tevenvirinae</taxon>
        <taxon>Mosigvirus</taxon>
        <taxon>Mosigvirus utam</taxon>
    </lineage>
</organism>
<evidence type="ECO:0000313" key="7">
    <source>
        <dbReference type="Proteomes" id="UP000029363"/>
    </source>
</evidence>
<dbReference type="Proteomes" id="UP000029363">
    <property type="component" value="Segment"/>
</dbReference>
<dbReference type="Gene3D" id="3.40.430.10">
    <property type="entry name" value="Dihydrofolate Reductase, subunit A"/>
    <property type="match status" value="1"/>
</dbReference>
<dbReference type="EMBL" id="KM407600">
    <property type="protein sequence ID" value="AIM50815.1"/>
    <property type="molecule type" value="Genomic_DNA"/>
</dbReference>
<dbReference type="GO" id="GO:0004146">
    <property type="term" value="F:dihydrofolate reductase activity"/>
    <property type="evidence" value="ECO:0007669"/>
    <property type="project" value="UniProtKB-EC"/>
</dbReference>
<keyword evidence="2" id="KW-0521">NADP</keyword>
<protein>
    <recommendedName>
        <fullName evidence="1">dihydrofolate reductase</fullName>
        <ecNumber evidence="1">1.5.1.3</ecNumber>
    </recommendedName>
</protein>
<dbReference type="InterPro" id="IPR017925">
    <property type="entry name" value="DHFR_CS"/>
</dbReference>
<dbReference type="PRINTS" id="PR00070">
    <property type="entry name" value="DHFR"/>
</dbReference>
<keyword evidence="3" id="KW-0560">Oxidoreductase</keyword>
<dbReference type="Pfam" id="PF00186">
    <property type="entry name" value="DHFR_1"/>
    <property type="match status" value="1"/>
</dbReference>
<dbReference type="EC" id="1.5.1.3" evidence="1"/>
<dbReference type="PROSITE" id="PS51330">
    <property type="entry name" value="DHFR_2"/>
    <property type="match status" value="1"/>
</dbReference>
<evidence type="ECO:0000256" key="4">
    <source>
        <dbReference type="RuleBase" id="RU004474"/>
    </source>
</evidence>
<feature type="domain" description="DHFR" evidence="5">
    <location>
        <begin position="1"/>
        <end position="205"/>
    </location>
</feature>
<sequence length="205" mass="22929">MIKLVFAYSPTKSVEGFNELAFGLGDGLPWGRVKKDLQNFKARTEGTIMIMGAKTFQSLPTLLPGRSHVVVCDIKRGYPETKDGDLAHFYITWDEYVTLVAGGRIQLSGPNTNFETFIDASENHISVIGGPALLYAALPYADEVVVSRIVKRHRVNSTVQLDASFLDDISKREMVETHWYKIDEVTTLTESIYKNEIATGGKYEF</sequence>
<proteinExistence type="inferred from homology"/>
<dbReference type="InterPro" id="IPR024072">
    <property type="entry name" value="DHFR-like_dom_sf"/>
</dbReference>
<dbReference type="PROSITE" id="PS00075">
    <property type="entry name" value="DHFR_1"/>
    <property type="match status" value="1"/>
</dbReference>
<dbReference type="GO" id="GO:0046654">
    <property type="term" value="P:tetrahydrofolate biosynthetic process"/>
    <property type="evidence" value="ECO:0007669"/>
    <property type="project" value="InterPro"/>
</dbReference>
<evidence type="ECO:0000256" key="2">
    <source>
        <dbReference type="ARBA" id="ARBA00022857"/>
    </source>
</evidence>
<reference evidence="6 7" key="1">
    <citation type="submission" date="2014-08" db="EMBL/GenBank/DDBJ databases">
        <title>Isolation and development of bioluminescent reporter phages for bacterial dysentery.</title>
        <authorList>
            <person name="Schofield D.A."/>
            <person name="Wray D.J."/>
            <person name="Molineux I.J."/>
        </authorList>
    </citation>
    <scope>NUCLEOTIDE SEQUENCE [LARGE SCALE GENOMIC DNA]</scope>
</reference>
<evidence type="ECO:0000313" key="6">
    <source>
        <dbReference type="EMBL" id="AIM50815.1"/>
    </source>
</evidence>
<dbReference type="InterPro" id="IPR001796">
    <property type="entry name" value="DHFR_dom"/>
</dbReference>
<name>A0A088FRA2_9CAUD</name>
<comment type="similarity">
    <text evidence="4">Belongs to the dihydrofolate reductase family.</text>
</comment>
<evidence type="ECO:0000256" key="3">
    <source>
        <dbReference type="ARBA" id="ARBA00023002"/>
    </source>
</evidence>
<dbReference type="RefSeq" id="YP_009100775.1">
    <property type="nucleotide sequence ID" value="NC_025437.1"/>
</dbReference>